<dbReference type="PROSITE" id="PS50805">
    <property type="entry name" value="KRAB"/>
    <property type="match status" value="1"/>
</dbReference>
<dbReference type="GO" id="GO:0006355">
    <property type="term" value="P:regulation of DNA-templated transcription"/>
    <property type="evidence" value="ECO:0007669"/>
    <property type="project" value="InterPro"/>
</dbReference>
<dbReference type="PANTHER" id="PTHR23232:SF130">
    <property type="entry name" value="KRAB DOMAIN-CONTAINING PROTEIN"/>
    <property type="match status" value="1"/>
</dbReference>
<reference evidence="2 3" key="1">
    <citation type="journal article" date="2018" name="Mol. Genet. Genomics">
        <title>The red deer Cervus elaphus genome CerEla1.0: sequencing, annotating, genes, and chromosomes.</title>
        <authorList>
            <person name="Bana N.A."/>
            <person name="Nyiri A."/>
            <person name="Nagy J."/>
            <person name="Frank K."/>
            <person name="Nagy T."/>
            <person name="Steger V."/>
            <person name="Schiller M."/>
            <person name="Lakatos P."/>
            <person name="Sugar L."/>
            <person name="Horn P."/>
            <person name="Barta E."/>
            <person name="Orosz L."/>
        </authorList>
    </citation>
    <scope>NUCLEOTIDE SEQUENCE [LARGE SCALE GENOMIC DNA]</scope>
    <source>
        <strain evidence="2">Hungarian</strain>
    </source>
</reference>
<evidence type="ECO:0000259" key="1">
    <source>
        <dbReference type="PROSITE" id="PS50805"/>
    </source>
</evidence>
<dbReference type="InterPro" id="IPR001909">
    <property type="entry name" value="KRAB"/>
</dbReference>
<dbReference type="InterPro" id="IPR050169">
    <property type="entry name" value="Krueppel_C2H2_ZnF"/>
</dbReference>
<dbReference type="InterPro" id="IPR036051">
    <property type="entry name" value="KRAB_dom_sf"/>
</dbReference>
<dbReference type="Proteomes" id="UP000242450">
    <property type="component" value="Chromosome 4"/>
</dbReference>
<evidence type="ECO:0000313" key="3">
    <source>
        <dbReference type="Proteomes" id="UP000242450"/>
    </source>
</evidence>
<feature type="domain" description="KRAB" evidence="1">
    <location>
        <begin position="51"/>
        <end position="122"/>
    </location>
</feature>
<protein>
    <recommendedName>
        <fullName evidence="1">KRAB domain-containing protein</fullName>
    </recommendedName>
</protein>
<dbReference type="PANTHER" id="PTHR23232">
    <property type="entry name" value="KRAB DOMAIN C2H2 ZINC FINGER"/>
    <property type="match status" value="1"/>
</dbReference>
<proteinExistence type="predicted"/>
<dbReference type="EMBL" id="MKHE01000004">
    <property type="protein sequence ID" value="OWK15665.1"/>
    <property type="molecule type" value="Genomic_DNA"/>
</dbReference>
<organism evidence="2 3">
    <name type="scientific">Cervus elaphus hippelaphus</name>
    <name type="common">European red deer</name>
    <dbReference type="NCBI Taxonomy" id="46360"/>
    <lineage>
        <taxon>Eukaryota</taxon>
        <taxon>Metazoa</taxon>
        <taxon>Chordata</taxon>
        <taxon>Craniata</taxon>
        <taxon>Vertebrata</taxon>
        <taxon>Euteleostomi</taxon>
        <taxon>Mammalia</taxon>
        <taxon>Eutheria</taxon>
        <taxon>Laurasiatheria</taxon>
        <taxon>Artiodactyla</taxon>
        <taxon>Ruminantia</taxon>
        <taxon>Pecora</taxon>
        <taxon>Cervidae</taxon>
        <taxon>Cervinae</taxon>
        <taxon>Cervus</taxon>
    </lineage>
</organism>
<dbReference type="SUPFAM" id="SSF109640">
    <property type="entry name" value="KRAB domain (Kruppel-associated box)"/>
    <property type="match status" value="1"/>
</dbReference>
<dbReference type="CDD" id="cd07765">
    <property type="entry name" value="KRAB_A-box"/>
    <property type="match status" value="1"/>
</dbReference>
<dbReference type="Gene3D" id="6.10.140.140">
    <property type="match status" value="1"/>
</dbReference>
<accession>A0A212DBR1</accession>
<dbReference type="SMART" id="SM00349">
    <property type="entry name" value="KRAB"/>
    <property type="match status" value="1"/>
</dbReference>
<sequence>MTTELLKAKKKKERFRLQGLYLKVPYIVFLPQWPNILTLTKAVFHKSQAFMAFRDVAVGFTQEEWKLLSPAQRTLHREVMLEIYNHLLSLDILFSKPELICKLEQGEEPWIEERQRSLGLCPASPHPACVVQPSPSVILKLMCRKSSPFRETLFRRSQTSELSEGTLPFSLHRRSSAGATL</sequence>
<evidence type="ECO:0000313" key="2">
    <source>
        <dbReference type="EMBL" id="OWK15665.1"/>
    </source>
</evidence>
<dbReference type="OrthoDB" id="6591996at2759"/>
<dbReference type="Pfam" id="PF01352">
    <property type="entry name" value="KRAB"/>
    <property type="match status" value="1"/>
</dbReference>
<gene>
    <name evidence="2" type="ORF">Celaphus_00004466</name>
</gene>
<keyword evidence="3" id="KW-1185">Reference proteome</keyword>
<name>A0A212DBR1_CEREH</name>
<dbReference type="AlphaFoldDB" id="A0A212DBR1"/>
<comment type="caution">
    <text evidence="2">The sequence shown here is derived from an EMBL/GenBank/DDBJ whole genome shotgun (WGS) entry which is preliminary data.</text>
</comment>